<proteinExistence type="inferred from homology"/>
<gene>
    <name evidence="5" type="ORF">H6P81_018158</name>
</gene>
<accession>A0AAV7E1E5</accession>
<feature type="domain" description="NAB" evidence="4">
    <location>
        <begin position="1"/>
        <end position="85"/>
    </location>
</feature>
<evidence type="ECO:0000256" key="1">
    <source>
        <dbReference type="ARBA" id="ARBA00023054"/>
    </source>
</evidence>
<evidence type="ECO:0000313" key="6">
    <source>
        <dbReference type="Proteomes" id="UP000825729"/>
    </source>
</evidence>
<comment type="caution">
    <text evidence="5">The sequence shown here is derived from an EMBL/GenBank/DDBJ whole genome shotgun (WGS) entry which is preliminary data.</text>
</comment>
<dbReference type="PANTHER" id="PTHR32258">
    <property type="entry name" value="PROTEIN NETWORKED 4A"/>
    <property type="match status" value="1"/>
</dbReference>
<organism evidence="5 6">
    <name type="scientific">Aristolochia fimbriata</name>
    <name type="common">White veined hardy Dutchman's pipe vine</name>
    <dbReference type="NCBI Taxonomy" id="158543"/>
    <lineage>
        <taxon>Eukaryota</taxon>
        <taxon>Viridiplantae</taxon>
        <taxon>Streptophyta</taxon>
        <taxon>Embryophyta</taxon>
        <taxon>Tracheophyta</taxon>
        <taxon>Spermatophyta</taxon>
        <taxon>Magnoliopsida</taxon>
        <taxon>Magnoliidae</taxon>
        <taxon>Piperales</taxon>
        <taxon>Aristolochiaceae</taxon>
        <taxon>Aristolochia</taxon>
    </lineage>
</organism>
<comment type="similarity">
    <text evidence="2">Belongs to the NET family.</text>
</comment>
<dbReference type="PANTHER" id="PTHR32258:SF26">
    <property type="entry name" value="KINASE INTERACTING (KIP1-LIKE) FAMILY PROTEIN"/>
    <property type="match status" value="1"/>
</dbReference>
<dbReference type="Pfam" id="PF07765">
    <property type="entry name" value="KIP1"/>
    <property type="match status" value="1"/>
</dbReference>
<dbReference type="Proteomes" id="UP000825729">
    <property type="component" value="Unassembled WGS sequence"/>
</dbReference>
<dbReference type="InterPro" id="IPR011684">
    <property type="entry name" value="NAB"/>
</dbReference>
<reference evidence="5 6" key="1">
    <citation type="submission" date="2021-07" db="EMBL/GenBank/DDBJ databases">
        <title>The Aristolochia fimbriata genome: insights into angiosperm evolution, floral development and chemical biosynthesis.</title>
        <authorList>
            <person name="Jiao Y."/>
        </authorList>
    </citation>
    <scope>NUCLEOTIDE SEQUENCE [LARGE SCALE GENOMIC DNA]</scope>
    <source>
        <strain evidence="5">IBCAS-2021</strain>
        <tissue evidence="5">Leaf</tissue>
    </source>
</reference>
<feature type="coiled-coil region" evidence="3">
    <location>
        <begin position="240"/>
        <end position="299"/>
    </location>
</feature>
<dbReference type="AlphaFoldDB" id="A0AAV7E1E5"/>
<evidence type="ECO:0000256" key="3">
    <source>
        <dbReference type="SAM" id="Coils"/>
    </source>
</evidence>
<dbReference type="PROSITE" id="PS51774">
    <property type="entry name" value="NAB"/>
    <property type="match status" value="1"/>
</dbReference>
<evidence type="ECO:0000313" key="5">
    <source>
        <dbReference type="EMBL" id="KAG9442304.1"/>
    </source>
</evidence>
<sequence length="328" mass="37599">MTGSCFQSCRPSSSRPSWLQATIADLEQRIQTLSVGGPDEDNSDSFAERAENYYQKRPHLLALLQDLYNSYLSLSDRYCQTLHKQTSLSHVPVLLSDADDESRDQDSDAESSLSYQQLPNLLLPSKPSPHAAPDSVIAELVSRTVENDLLLHEIEILERQVGESCRKTDLQKSLLEVLESERMVLLSENARLGFRAAAMAEENKDLASEAAFMKRKATELARCVVKMRDDHRVCLLSRRIEDLQGQIHGLEKRNRDCCEQVARREEEKKEAAREFFYEVEKLKSENAQLKEAATKAKESGWRMSRWWVRIRRADFLVPCGPKQEWKQV</sequence>
<dbReference type="EMBL" id="JAINDJ010000007">
    <property type="protein sequence ID" value="KAG9442304.1"/>
    <property type="molecule type" value="Genomic_DNA"/>
</dbReference>
<keyword evidence="6" id="KW-1185">Reference proteome</keyword>
<name>A0AAV7E1E5_ARIFI</name>
<evidence type="ECO:0000256" key="2">
    <source>
        <dbReference type="ARBA" id="ARBA00038006"/>
    </source>
</evidence>
<evidence type="ECO:0000259" key="4">
    <source>
        <dbReference type="PROSITE" id="PS51774"/>
    </source>
</evidence>
<keyword evidence="1 3" id="KW-0175">Coiled coil</keyword>
<protein>
    <recommendedName>
        <fullName evidence="4">NAB domain-containing protein</fullName>
    </recommendedName>
</protein>
<dbReference type="GO" id="GO:0003779">
    <property type="term" value="F:actin binding"/>
    <property type="evidence" value="ECO:0007669"/>
    <property type="project" value="InterPro"/>
</dbReference>
<dbReference type="InterPro" id="IPR051861">
    <property type="entry name" value="NET_actin-binding_domain"/>
</dbReference>